<dbReference type="InterPro" id="IPR036271">
    <property type="entry name" value="Tet_transcr_reg_TetR-rel_C_sf"/>
</dbReference>
<feature type="DNA-binding region" description="H-T-H motif" evidence="4">
    <location>
        <begin position="29"/>
        <end position="48"/>
    </location>
</feature>
<keyword evidence="1" id="KW-0805">Transcription regulation</keyword>
<accession>A0A852X7A1</accession>
<protein>
    <submittedName>
        <fullName evidence="6">AcrR family transcriptional regulator</fullName>
    </submittedName>
</protein>
<dbReference type="InterPro" id="IPR001647">
    <property type="entry name" value="HTH_TetR"/>
</dbReference>
<dbReference type="GO" id="GO:0003677">
    <property type="term" value="F:DNA binding"/>
    <property type="evidence" value="ECO:0007669"/>
    <property type="project" value="UniProtKB-UniRule"/>
</dbReference>
<proteinExistence type="predicted"/>
<dbReference type="Proteomes" id="UP000592181">
    <property type="component" value="Unassembled WGS sequence"/>
</dbReference>
<dbReference type="Pfam" id="PF00440">
    <property type="entry name" value="TetR_N"/>
    <property type="match status" value="1"/>
</dbReference>
<dbReference type="InterPro" id="IPR009057">
    <property type="entry name" value="Homeodomain-like_sf"/>
</dbReference>
<dbReference type="PRINTS" id="PR00455">
    <property type="entry name" value="HTHTETR"/>
</dbReference>
<keyword evidence="3" id="KW-0804">Transcription</keyword>
<dbReference type="RefSeq" id="WP_179462120.1">
    <property type="nucleotide sequence ID" value="NZ_JACBZX010000001.1"/>
</dbReference>
<organism evidence="6 7">
    <name type="scientific">Janibacter alkaliphilus</name>
    <dbReference type="NCBI Taxonomy" id="1069963"/>
    <lineage>
        <taxon>Bacteria</taxon>
        <taxon>Bacillati</taxon>
        <taxon>Actinomycetota</taxon>
        <taxon>Actinomycetes</taxon>
        <taxon>Micrococcales</taxon>
        <taxon>Intrasporangiaceae</taxon>
        <taxon>Janibacter</taxon>
    </lineage>
</organism>
<gene>
    <name evidence="6" type="ORF">BJY28_001122</name>
</gene>
<keyword evidence="2 4" id="KW-0238">DNA-binding</keyword>
<dbReference type="SUPFAM" id="SSF48498">
    <property type="entry name" value="Tetracyclin repressor-like, C-terminal domain"/>
    <property type="match status" value="1"/>
</dbReference>
<dbReference type="AlphaFoldDB" id="A0A852X7A1"/>
<evidence type="ECO:0000256" key="3">
    <source>
        <dbReference type="ARBA" id="ARBA00023163"/>
    </source>
</evidence>
<dbReference type="PROSITE" id="PS50977">
    <property type="entry name" value="HTH_TETR_2"/>
    <property type="match status" value="1"/>
</dbReference>
<dbReference type="PANTHER" id="PTHR47506">
    <property type="entry name" value="TRANSCRIPTIONAL REGULATORY PROTEIN"/>
    <property type="match status" value="1"/>
</dbReference>
<comment type="caution">
    <text evidence="6">The sequence shown here is derived from an EMBL/GenBank/DDBJ whole genome shotgun (WGS) entry which is preliminary data.</text>
</comment>
<evidence type="ECO:0000256" key="1">
    <source>
        <dbReference type="ARBA" id="ARBA00023015"/>
    </source>
</evidence>
<dbReference type="PANTHER" id="PTHR47506:SF1">
    <property type="entry name" value="HTH-TYPE TRANSCRIPTIONAL REGULATOR YJDC"/>
    <property type="match status" value="1"/>
</dbReference>
<reference evidence="6 7" key="1">
    <citation type="submission" date="2020-07" db="EMBL/GenBank/DDBJ databases">
        <title>Sequencing the genomes of 1000 actinobacteria strains.</title>
        <authorList>
            <person name="Klenk H.-P."/>
        </authorList>
    </citation>
    <scope>NUCLEOTIDE SEQUENCE [LARGE SCALE GENOMIC DNA]</scope>
    <source>
        <strain evidence="6 7">DSM 24723</strain>
    </source>
</reference>
<dbReference type="EMBL" id="JACBZX010000001">
    <property type="protein sequence ID" value="NYG36653.1"/>
    <property type="molecule type" value="Genomic_DNA"/>
</dbReference>
<sequence>MPRRPVPVRERLLDAADNLLFVDGAYATPVDVILREAEASPPSLYTHFGSKQGLIAAALRRRLEIWTRTWDEAIDAGEGARGRLLAVYPALRRYQGVFLTERWCAFTGTTAGITDPGPELAEVLADERRLLSERHEELCAALLGPGPEADALARRLVIAYGGTIVLMLRDPWREAIDDGEATAAALLDAALVGAPA</sequence>
<dbReference type="SUPFAM" id="SSF46689">
    <property type="entry name" value="Homeodomain-like"/>
    <property type="match status" value="1"/>
</dbReference>
<feature type="domain" description="HTH tetR-type" evidence="5">
    <location>
        <begin position="6"/>
        <end position="66"/>
    </location>
</feature>
<evidence type="ECO:0000259" key="5">
    <source>
        <dbReference type="PROSITE" id="PS50977"/>
    </source>
</evidence>
<evidence type="ECO:0000256" key="2">
    <source>
        <dbReference type="ARBA" id="ARBA00023125"/>
    </source>
</evidence>
<evidence type="ECO:0000256" key="4">
    <source>
        <dbReference type="PROSITE-ProRule" id="PRU00335"/>
    </source>
</evidence>
<dbReference type="Gene3D" id="1.10.357.10">
    <property type="entry name" value="Tetracycline Repressor, domain 2"/>
    <property type="match status" value="1"/>
</dbReference>
<evidence type="ECO:0000313" key="6">
    <source>
        <dbReference type="EMBL" id="NYG36653.1"/>
    </source>
</evidence>
<keyword evidence="7" id="KW-1185">Reference proteome</keyword>
<evidence type="ECO:0000313" key="7">
    <source>
        <dbReference type="Proteomes" id="UP000592181"/>
    </source>
</evidence>
<name>A0A852X7A1_9MICO</name>